<evidence type="ECO:0000256" key="2">
    <source>
        <dbReference type="ARBA" id="ARBA00023004"/>
    </source>
</evidence>
<organism evidence="5 6">
    <name type="scientific">Candidatus Uhrbacteria bacterium RIFCSPLOWO2_02_FULL_51_9</name>
    <dbReference type="NCBI Taxonomy" id="1802410"/>
    <lineage>
        <taxon>Bacteria</taxon>
        <taxon>Candidatus Uhriibacteriota</taxon>
    </lineage>
</organism>
<proteinExistence type="predicted"/>
<dbReference type="FunFam" id="2.60.300.12:FF:000002">
    <property type="entry name" value="Iron-sulfur cluster insertion protein ErpA"/>
    <property type="match status" value="1"/>
</dbReference>
<dbReference type="SUPFAM" id="SSF89360">
    <property type="entry name" value="HesB-like domain"/>
    <property type="match status" value="1"/>
</dbReference>
<evidence type="ECO:0000256" key="1">
    <source>
        <dbReference type="ARBA" id="ARBA00022723"/>
    </source>
</evidence>
<dbReference type="GO" id="GO:0051537">
    <property type="term" value="F:2 iron, 2 sulfur cluster binding"/>
    <property type="evidence" value="ECO:0007669"/>
    <property type="project" value="TreeGrafter"/>
</dbReference>
<dbReference type="Pfam" id="PF01521">
    <property type="entry name" value="Fe-S_biosyn"/>
    <property type="match status" value="1"/>
</dbReference>
<dbReference type="InterPro" id="IPR000361">
    <property type="entry name" value="ATAP_core_dom"/>
</dbReference>
<sequence>MYTGIDGITFTDAVIARVKKTMEDEQKPGLKLRAAITGGGCSGFQYDFRFDELQEDDIVYEKDGVTFLVDPMSHQYLLGAEIDFRDDLMGAQLVVRNPNATTTCGCGASFSAD</sequence>
<dbReference type="Gene3D" id="2.60.300.12">
    <property type="entry name" value="HesB-like domain"/>
    <property type="match status" value="1"/>
</dbReference>
<evidence type="ECO:0000256" key="3">
    <source>
        <dbReference type="ARBA" id="ARBA00023014"/>
    </source>
</evidence>
<keyword evidence="3" id="KW-0411">Iron-sulfur</keyword>
<dbReference type="PANTHER" id="PTHR43011:SF1">
    <property type="entry name" value="IRON-SULFUR CLUSTER ASSEMBLY 2 HOMOLOG, MITOCHONDRIAL"/>
    <property type="match status" value="1"/>
</dbReference>
<evidence type="ECO:0000313" key="5">
    <source>
        <dbReference type="EMBL" id="OGL88668.1"/>
    </source>
</evidence>
<dbReference type="STRING" id="1802410.A3H75_03255"/>
<dbReference type="GO" id="GO:0005506">
    <property type="term" value="F:iron ion binding"/>
    <property type="evidence" value="ECO:0007669"/>
    <property type="project" value="TreeGrafter"/>
</dbReference>
<dbReference type="GO" id="GO:0051539">
    <property type="term" value="F:4 iron, 4 sulfur cluster binding"/>
    <property type="evidence" value="ECO:0007669"/>
    <property type="project" value="TreeGrafter"/>
</dbReference>
<evidence type="ECO:0000259" key="4">
    <source>
        <dbReference type="Pfam" id="PF01521"/>
    </source>
</evidence>
<keyword evidence="2" id="KW-0408">Iron</keyword>
<feature type="domain" description="Core" evidence="4">
    <location>
        <begin position="8"/>
        <end position="107"/>
    </location>
</feature>
<dbReference type="Proteomes" id="UP000176678">
    <property type="component" value="Unassembled WGS sequence"/>
</dbReference>
<gene>
    <name evidence="5" type="ORF">A3H75_03255</name>
</gene>
<keyword evidence="1" id="KW-0479">Metal-binding</keyword>
<dbReference type="EMBL" id="MGES01000033">
    <property type="protein sequence ID" value="OGL88668.1"/>
    <property type="molecule type" value="Genomic_DNA"/>
</dbReference>
<accession>A0A1F7VEX0</accession>
<name>A0A1F7VEX0_9BACT</name>
<dbReference type="InterPro" id="IPR035903">
    <property type="entry name" value="HesB-like_dom_sf"/>
</dbReference>
<dbReference type="NCBIfam" id="NF010147">
    <property type="entry name" value="PRK13623.1"/>
    <property type="match status" value="1"/>
</dbReference>
<dbReference type="InterPro" id="IPR016092">
    <property type="entry name" value="ATAP"/>
</dbReference>
<protein>
    <submittedName>
        <fullName evidence="5">Iron-sulfur cluster insertion protein ErpA</fullName>
    </submittedName>
</protein>
<dbReference type="PANTHER" id="PTHR43011">
    <property type="entry name" value="IRON-SULFUR CLUSTER ASSEMBLY 2 HOMOLOG, MITOCHONDRIAL"/>
    <property type="match status" value="1"/>
</dbReference>
<comment type="caution">
    <text evidence="5">The sequence shown here is derived from an EMBL/GenBank/DDBJ whole genome shotgun (WGS) entry which is preliminary data.</text>
</comment>
<dbReference type="AlphaFoldDB" id="A0A1F7VEX0"/>
<evidence type="ECO:0000313" key="6">
    <source>
        <dbReference type="Proteomes" id="UP000176678"/>
    </source>
</evidence>
<dbReference type="GO" id="GO:0016226">
    <property type="term" value="P:iron-sulfur cluster assembly"/>
    <property type="evidence" value="ECO:0007669"/>
    <property type="project" value="InterPro"/>
</dbReference>
<reference evidence="5 6" key="1">
    <citation type="journal article" date="2016" name="Nat. Commun.">
        <title>Thousands of microbial genomes shed light on interconnected biogeochemical processes in an aquifer system.</title>
        <authorList>
            <person name="Anantharaman K."/>
            <person name="Brown C.T."/>
            <person name="Hug L.A."/>
            <person name="Sharon I."/>
            <person name="Castelle C.J."/>
            <person name="Probst A.J."/>
            <person name="Thomas B.C."/>
            <person name="Singh A."/>
            <person name="Wilkins M.J."/>
            <person name="Karaoz U."/>
            <person name="Brodie E.L."/>
            <person name="Williams K.H."/>
            <person name="Hubbard S.S."/>
            <person name="Banfield J.F."/>
        </authorList>
    </citation>
    <scope>NUCLEOTIDE SEQUENCE [LARGE SCALE GENOMIC DNA]</scope>
</reference>
<dbReference type="NCBIfam" id="TIGR00049">
    <property type="entry name" value="iron-sulfur cluster assembly accessory protein"/>
    <property type="match status" value="1"/>
</dbReference>